<dbReference type="Proteomes" id="UP000094622">
    <property type="component" value="Unassembled WGS sequence"/>
</dbReference>
<evidence type="ECO:0000256" key="4">
    <source>
        <dbReference type="ARBA" id="ARBA00022478"/>
    </source>
</evidence>
<dbReference type="SUPFAM" id="SSF56553">
    <property type="entry name" value="Insert subdomain of RNA polymerase alpha subunit"/>
    <property type="match status" value="1"/>
</dbReference>
<dbReference type="Pfam" id="PF03118">
    <property type="entry name" value="RNA_pol_A_CTD"/>
    <property type="match status" value="1"/>
</dbReference>
<dbReference type="EMBL" id="MCRJ01000123">
    <property type="protein sequence ID" value="ODN68927.1"/>
    <property type="molecule type" value="Genomic_DNA"/>
</dbReference>
<gene>
    <name evidence="11 13" type="primary">rpoA</name>
    <name evidence="13" type="ORF">A6302_03791</name>
</gene>
<proteinExistence type="inferred from homology"/>
<comment type="catalytic activity">
    <reaction evidence="10 11">
        <text>RNA(n) + a ribonucleoside 5'-triphosphate = RNA(n+1) + diphosphate</text>
        <dbReference type="Rhea" id="RHEA:21248"/>
        <dbReference type="Rhea" id="RHEA-COMP:14527"/>
        <dbReference type="Rhea" id="RHEA-COMP:17342"/>
        <dbReference type="ChEBI" id="CHEBI:33019"/>
        <dbReference type="ChEBI" id="CHEBI:61557"/>
        <dbReference type="ChEBI" id="CHEBI:140395"/>
        <dbReference type="EC" id="2.7.7.6"/>
    </reaction>
</comment>
<evidence type="ECO:0000313" key="13">
    <source>
        <dbReference type="EMBL" id="ODN68927.1"/>
    </source>
</evidence>
<dbReference type="GO" id="GO:0006351">
    <property type="term" value="P:DNA-templated transcription"/>
    <property type="evidence" value="ECO:0007669"/>
    <property type="project" value="UniProtKB-UniRule"/>
</dbReference>
<evidence type="ECO:0000256" key="6">
    <source>
        <dbReference type="ARBA" id="ARBA00022695"/>
    </source>
</evidence>
<evidence type="ECO:0000256" key="7">
    <source>
        <dbReference type="ARBA" id="ARBA00023163"/>
    </source>
</evidence>
<comment type="domain">
    <text evidence="11">The N-terminal domain is essential for RNAP assembly and basal transcription, whereas the C-terminal domain is involved in interaction with transcriptional regulators and with upstream promoter elements.</text>
</comment>
<name>A0A1E3GXY6_9HYPH</name>
<evidence type="ECO:0000256" key="1">
    <source>
        <dbReference type="ARBA" id="ARBA00007123"/>
    </source>
</evidence>
<dbReference type="InterPro" id="IPR011262">
    <property type="entry name" value="DNA-dir_RNA_pol_insert"/>
</dbReference>
<dbReference type="InterPro" id="IPR011773">
    <property type="entry name" value="DNA-dir_RpoA"/>
</dbReference>
<dbReference type="NCBIfam" id="NF003519">
    <property type="entry name" value="PRK05182.2-5"/>
    <property type="match status" value="1"/>
</dbReference>
<keyword evidence="6 11" id="KW-0548">Nucleotidyltransferase</keyword>
<dbReference type="FunFam" id="1.10.150.20:FF:000001">
    <property type="entry name" value="DNA-directed RNA polymerase subunit alpha"/>
    <property type="match status" value="1"/>
</dbReference>
<comment type="subunit">
    <text evidence="11">Homodimer. The RNAP catalytic core consists of 2 alpha, 1 beta, 1 beta' and 1 omega subunit. When a sigma factor is associated with the core the holoenzyme is formed, which can initiate transcription.</text>
</comment>
<evidence type="ECO:0000256" key="11">
    <source>
        <dbReference type="HAMAP-Rule" id="MF_00059"/>
    </source>
</evidence>
<keyword evidence="7 11" id="KW-0804">Transcription</keyword>
<sequence>MTIQKNWQELIKPNKLEVQSSNADRRVATIVAEPLERGFGLTLGNSLRRILLSSLQGAAVTAVQIDGVLHEFSSIAGVREDVTDIILNIKEIAIRMLGQGPKRMVLRKQGPGLVTAGDIQTVGDVEILNPEHVICALDDGAEIRIEFTVDTGKGYVAADRNRPEDAPIGLIPVDSVYSPVRKVSYKVENTREGQVLDYDKLTMTVETNGALKPEDAVAYAARILQDQLSIFVNFEEPERDQKTESVPELAFNPALLKKVDELELSVRSANCLKNDNIVYIGDLIQKSEAEMLRTPNFGRKSLNEIKEVLAQMGLHLGMEVTNWPPENIEELAKRYEDHHY</sequence>
<dbReference type="Gene3D" id="1.10.150.20">
    <property type="entry name" value="5' to 3' exonuclease, C-terminal subdomain"/>
    <property type="match status" value="1"/>
</dbReference>
<evidence type="ECO:0000256" key="9">
    <source>
        <dbReference type="ARBA" id="ARBA00033070"/>
    </source>
</evidence>
<dbReference type="SUPFAM" id="SSF47789">
    <property type="entry name" value="C-terminal domain of RNA polymerase alpha subunit"/>
    <property type="match status" value="1"/>
</dbReference>
<dbReference type="GO" id="GO:0003899">
    <property type="term" value="F:DNA-directed RNA polymerase activity"/>
    <property type="evidence" value="ECO:0007669"/>
    <property type="project" value="UniProtKB-UniRule"/>
</dbReference>
<dbReference type="Pfam" id="PF01000">
    <property type="entry name" value="RNA_pol_A_bac"/>
    <property type="match status" value="1"/>
</dbReference>
<evidence type="ECO:0000256" key="10">
    <source>
        <dbReference type="ARBA" id="ARBA00048552"/>
    </source>
</evidence>
<dbReference type="InterPro" id="IPR036603">
    <property type="entry name" value="RBP11-like"/>
</dbReference>
<dbReference type="SMART" id="SM00662">
    <property type="entry name" value="RPOLD"/>
    <property type="match status" value="1"/>
</dbReference>
<dbReference type="SUPFAM" id="SSF55257">
    <property type="entry name" value="RBP11-like subunits of RNA polymerase"/>
    <property type="match status" value="1"/>
</dbReference>
<keyword evidence="14" id="KW-1185">Reference proteome</keyword>
<organism evidence="13 14">
    <name type="scientific">Methylobrevis pamukkalensis</name>
    <dbReference type="NCBI Taxonomy" id="1439726"/>
    <lineage>
        <taxon>Bacteria</taxon>
        <taxon>Pseudomonadati</taxon>
        <taxon>Pseudomonadota</taxon>
        <taxon>Alphaproteobacteria</taxon>
        <taxon>Hyphomicrobiales</taxon>
        <taxon>Pleomorphomonadaceae</taxon>
        <taxon>Methylobrevis</taxon>
    </lineage>
</organism>
<reference evidence="13 14" key="1">
    <citation type="submission" date="2016-07" db="EMBL/GenBank/DDBJ databases">
        <title>Draft Genome Sequence of Methylobrevis pamukkalensis PK2.</title>
        <authorList>
            <person name="Vasilenko O.V."/>
            <person name="Doronina N.V."/>
            <person name="Shmareva M.N."/>
            <person name="Tarlachkov S.V."/>
            <person name="Mustakhimov I."/>
            <person name="Trotsenko Y.A."/>
        </authorList>
    </citation>
    <scope>NUCLEOTIDE SEQUENCE [LARGE SCALE GENOMIC DNA]</scope>
    <source>
        <strain evidence="13 14">PK2</strain>
    </source>
</reference>
<dbReference type="AlphaFoldDB" id="A0A1E3GXY6"/>
<feature type="region of interest" description="Alpha C-terminal domain (alpha-CTD)" evidence="11">
    <location>
        <begin position="251"/>
        <end position="340"/>
    </location>
</feature>
<evidence type="ECO:0000256" key="8">
    <source>
        <dbReference type="ARBA" id="ARBA00032524"/>
    </source>
</evidence>
<feature type="domain" description="DNA-directed RNA polymerase RpoA/D/Rpb3-type" evidence="12">
    <location>
        <begin position="27"/>
        <end position="234"/>
    </location>
</feature>
<dbReference type="GO" id="GO:0000428">
    <property type="term" value="C:DNA-directed RNA polymerase complex"/>
    <property type="evidence" value="ECO:0007669"/>
    <property type="project" value="UniProtKB-KW"/>
</dbReference>
<dbReference type="EC" id="2.7.7.6" evidence="2 11"/>
<dbReference type="NCBIfam" id="TIGR02027">
    <property type="entry name" value="rpoA"/>
    <property type="match status" value="1"/>
</dbReference>
<keyword evidence="4 11" id="KW-0240">DNA-directed RNA polymerase</keyword>
<keyword evidence="5 11" id="KW-0808">Transferase</keyword>
<dbReference type="GO" id="GO:0003677">
    <property type="term" value="F:DNA binding"/>
    <property type="evidence" value="ECO:0007669"/>
    <property type="project" value="UniProtKB-UniRule"/>
</dbReference>
<dbReference type="CDD" id="cd06928">
    <property type="entry name" value="RNAP_alpha_NTD"/>
    <property type="match status" value="1"/>
</dbReference>
<comment type="caution">
    <text evidence="13">The sequence shown here is derived from an EMBL/GenBank/DDBJ whole genome shotgun (WGS) entry which is preliminary data.</text>
</comment>
<evidence type="ECO:0000259" key="12">
    <source>
        <dbReference type="SMART" id="SM00662"/>
    </source>
</evidence>
<evidence type="ECO:0000256" key="3">
    <source>
        <dbReference type="ARBA" id="ARBA00015972"/>
    </source>
</evidence>
<dbReference type="NCBIfam" id="NF003513">
    <property type="entry name" value="PRK05182.1-2"/>
    <property type="match status" value="1"/>
</dbReference>
<evidence type="ECO:0000256" key="2">
    <source>
        <dbReference type="ARBA" id="ARBA00012418"/>
    </source>
</evidence>
<dbReference type="GO" id="GO:0005737">
    <property type="term" value="C:cytoplasm"/>
    <property type="evidence" value="ECO:0007669"/>
    <property type="project" value="UniProtKB-ARBA"/>
</dbReference>
<dbReference type="InterPro" id="IPR011263">
    <property type="entry name" value="DNA-dir_RNA_pol_RpoA/D/Rpb3"/>
</dbReference>
<dbReference type="HAMAP" id="MF_00059">
    <property type="entry name" value="RNApol_bact_RpoA"/>
    <property type="match status" value="1"/>
</dbReference>
<dbReference type="RefSeq" id="WP_069308048.1">
    <property type="nucleotide sequence ID" value="NZ_MCRJ01000123.1"/>
</dbReference>
<dbReference type="Gene3D" id="3.30.1360.10">
    <property type="entry name" value="RNA polymerase, RBP11-like subunit"/>
    <property type="match status" value="1"/>
</dbReference>
<feature type="region of interest" description="Alpha N-terminal domain (alpha-NTD)" evidence="11">
    <location>
        <begin position="1"/>
        <end position="235"/>
    </location>
</feature>
<dbReference type="GO" id="GO:0046983">
    <property type="term" value="F:protein dimerization activity"/>
    <property type="evidence" value="ECO:0007669"/>
    <property type="project" value="InterPro"/>
</dbReference>
<protein>
    <recommendedName>
        <fullName evidence="3 11">DNA-directed RNA polymerase subunit alpha</fullName>
        <shortName evidence="11">RNAP subunit alpha</shortName>
        <ecNumber evidence="2 11">2.7.7.6</ecNumber>
    </recommendedName>
    <alternativeName>
        <fullName evidence="9 11">RNA polymerase subunit alpha</fullName>
    </alternativeName>
    <alternativeName>
        <fullName evidence="8 11">Transcriptase subunit alpha</fullName>
    </alternativeName>
</protein>
<dbReference type="InterPro" id="IPR036643">
    <property type="entry name" value="RNApol_insert_sf"/>
</dbReference>
<dbReference type="Gene3D" id="2.170.120.12">
    <property type="entry name" value="DNA-directed RNA polymerase, insert domain"/>
    <property type="match status" value="1"/>
</dbReference>
<dbReference type="InterPro" id="IPR011260">
    <property type="entry name" value="RNAP_asu_C"/>
</dbReference>
<comment type="function">
    <text evidence="11">DNA-dependent RNA polymerase catalyzes the transcription of DNA into RNA using the four ribonucleoside triphosphates as substrates.</text>
</comment>
<dbReference type="PATRIC" id="fig|1439726.3.peg.3996"/>
<dbReference type="FunFam" id="2.170.120.12:FF:000001">
    <property type="entry name" value="DNA-directed RNA polymerase subunit alpha"/>
    <property type="match status" value="1"/>
</dbReference>
<evidence type="ECO:0000256" key="5">
    <source>
        <dbReference type="ARBA" id="ARBA00022679"/>
    </source>
</evidence>
<evidence type="ECO:0000313" key="14">
    <source>
        <dbReference type="Proteomes" id="UP000094622"/>
    </source>
</evidence>
<comment type="similarity">
    <text evidence="1 11">Belongs to the RNA polymerase alpha chain family.</text>
</comment>
<accession>A0A1E3GXY6</accession>
<dbReference type="Pfam" id="PF01193">
    <property type="entry name" value="RNA_pol_L"/>
    <property type="match status" value="1"/>
</dbReference>